<evidence type="ECO:0000313" key="2">
    <source>
        <dbReference type="Proteomes" id="UP000660454"/>
    </source>
</evidence>
<protein>
    <submittedName>
        <fullName evidence="1">Uncharacterized protein</fullName>
    </submittedName>
</protein>
<keyword evidence="2" id="KW-1185">Reference proteome</keyword>
<dbReference type="EMBL" id="BOOF01000037">
    <property type="protein sequence ID" value="GIH65185.1"/>
    <property type="molecule type" value="Genomic_DNA"/>
</dbReference>
<comment type="caution">
    <text evidence="1">The sequence shown here is derived from an EMBL/GenBank/DDBJ whole genome shotgun (WGS) entry which is preliminary data.</text>
</comment>
<sequence length="164" mass="17493">MEGAKAMKRLVAGAAALAAAGLGVARWAASHRRVPSAAKDPLESSRWLGITINRPPDEVAPAGHLPEPLARVDAEVRMNRAPGDRGTEIYARPREHRAGADAVLARLRGEDPRTTVRTALRETKSLLETGDVLRSDEEIATTRPTLPGKVLDMALGRAAEGGRL</sequence>
<accession>A0ABQ4GUY7</accession>
<gene>
    <name evidence="1" type="ORF">Msi02_60020</name>
</gene>
<dbReference type="Proteomes" id="UP000660454">
    <property type="component" value="Unassembled WGS sequence"/>
</dbReference>
<evidence type="ECO:0000313" key="1">
    <source>
        <dbReference type="EMBL" id="GIH65185.1"/>
    </source>
</evidence>
<proteinExistence type="predicted"/>
<organism evidence="1 2">
    <name type="scientific">Microbispora siamensis</name>
    <dbReference type="NCBI Taxonomy" id="564413"/>
    <lineage>
        <taxon>Bacteria</taxon>
        <taxon>Bacillati</taxon>
        <taxon>Actinomycetota</taxon>
        <taxon>Actinomycetes</taxon>
        <taxon>Streptosporangiales</taxon>
        <taxon>Streptosporangiaceae</taxon>
        <taxon>Microbispora</taxon>
    </lineage>
</organism>
<reference evidence="1 2" key="1">
    <citation type="submission" date="2021-01" db="EMBL/GenBank/DDBJ databases">
        <title>Whole genome shotgun sequence of Microbispora siamensis NBRC 104113.</title>
        <authorList>
            <person name="Komaki H."/>
            <person name="Tamura T."/>
        </authorList>
    </citation>
    <scope>NUCLEOTIDE SEQUENCE [LARGE SCALE GENOMIC DNA]</scope>
    <source>
        <strain evidence="1 2">NBRC 104113</strain>
    </source>
</reference>
<name>A0ABQ4GUY7_9ACTN</name>
<dbReference type="Gene3D" id="3.30.530.20">
    <property type="match status" value="1"/>
</dbReference>
<dbReference type="InterPro" id="IPR023393">
    <property type="entry name" value="START-like_dom_sf"/>
</dbReference>